<feature type="domain" description="ABC transmembrane type-1" evidence="11">
    <location>
        <begin position="400"/>
        <end position="676"/>
    </location>
</feature>
<evidence type="ECO:0000313" key="12">
    <source>
        <dbReference type="EMBL" id="KAL0058896.1"/>
    </source>
</evidence>
<dbReference type="InterPro" id="IPR050173">
    <property type="entry name" value="ABC_transporter_C-like"/>
</dbReference>
<evidence type="ECO:0000256" key="2">
    <source>
        <dbReference type="ARBA" id="ARBA00022448"/>
    </source>
</evidence>
<dbReference type="PROSITE" id="PS00211">
    <property type="entry name" value="ABC_TRANSPORTER_1"/>
    <property type="match status" value="1"/>
</dbReference>
<feature type="domain" description="ABC transporter" evidence="10">
    <location>
        <begin position="713"/>
        <end position="959"/>
    </location>
</feature>
<dbReference type="InterPro" id="IPR011527">
    <property type="entry name" value="ABC1_TM_dom"/>
</dbReference>
<dbReference type="Gene3D" id="3.40.50.300">
    <property type="entry name" value="P-loop containing nucleotide triphosphate hydrolases"/>
    <property type="match status" value="2"/>
</dbReference>
<keyword evidence="2" id="KW-0813">Transport</keyword>
<proteinExistence type="predicted"/>
<feature type="transmembrane region" description="Helical" evidence="9">
    <location>
        <begin position="393"/>
        <end position="418"/>
    </location>
</feature>
<dbReference type="Proteomes" id="UP001437256">
    <property type="component" value="Unassembled WGS sequence"/>
</dbReference>
<dbReference type="PROSITE" id="PS50893">
    <property type="entry name" value="ABC_TRANSPORTER_2"/>
    <property type="match status" value="2"/>
</dbReference>
<feature type="compositionally biased region" description="Acidic residues" evidence="8">
    <location>
        <begin position="343"/>
        <end position="353"/>
    </location>
</feature>
<dbReference type="PROSITE" id="PS50929">
    <property type="entry name" value="ABC_TM1F"/>
    <property type="match status" value="1"/>
</dbReference>
<dbReference type="InterPro" id="IPR003439">
    <property type="entry name" value="ABC_transporter-like_ATP-bd"/>
</dbReference>
<evidence type="ECO:0000256" key="4">
    <source>
        <dbReference type="ARBA" id="ARBA00022741"/>
    </source>
</evidence>
<dbReference type="PANTHER" id="PTHR24223:SF356">
    <property type="entry name" value="ATP-BINDING CASSETTE TRANSPORTER ABC4"/>
    <property type="match status" value="1"/>
</dbReference>
<evidence type="ECO:0000256" key="6">
    <source>
        <dbReference type="ARBA" id="ARBA00022989"/>
    </source>
</evidence>
<dbReference type="SUPFAM" id="SSF90123">
    <property type="entry name" value="ABC transporter transmembrane region"/>
    <property type="match status" value="1"/>
</dbReference>
<gene>
    <name evidence="12" type="ORF">AAF712_014394</name>
</gene>
<feature type="compositionally biased region" description="Basic and acidic residues" evidence="8">
    <location>
        <begin position="332"/>
        <end position="342"/>
    </location>
</feature>
<dbReference type="Pfam" id="PF00664">
    <property type="entry name" value="ABC_membrane"/>
    <property type="match status" value="1"/>
</dbReference>
<evidence type="ECO:0000256" key="7">
    <source>
        <dbReference type="ARBA" id="ARBA00023136"/>
    </source>
</evidence>
<feature type="transmembrane region" description="Helical" evidence="9">
    <location>
        <begin position="527"/>
        <end position="547"/>
    </location>
</feature>
<comment type="caution">
    <text evidence="12">The sequence shown here is derived from an EMBL/GenBank/DDBJ whole genome shotgun (WGS) entry which is preliminary data.</text>
</comment>
<evidence type="ECO:0000259" key="11">
    <source>
        <dbReference type="PROSITE" id="PS50929"/>
    </source>
</evidence>
<evidence type="ECO:0000256" key="3">
    <source>
        <dbReference type="ARBA" id="ARBA00022692"/>
    </source>
</evidence>
<dbReference type="InterPro" id="IPR036640">
    <property type="entry name" value="ABC1_TM_sf"/>
</dbReference>
<evidence type="ECO:0008006" key="14">
    <source>
        <dbReference type="Google" id="ProtNLM"/>
    </source>
</evidence>
<dbReference type="Gene3D" id="1.20.1560.10">
    <property type="entry name" value="ABC transporter type 1, transmembrane domain"/>
    <property type="match status" value="1"/>
</dbReference>
<dbReference type="EMBL" id="JBBXMP010000265">
    <property type="protein sequence ID" value="KAL0058896.1"/>
    <property type="molecule type" value="Genomic_DNA"/>
</dbReference>
<evidence type="ECO:0000256" key="1">
    <source>
        <dbReference type="ARBA" id="ARBA00004370"/>
    </source>
</evidence>
<feature type="transmembrane region" description="Helical" evidence="9">
    <location>
        <begin position="627"/>
        <end position="645"/>
    </location>
</feature>
<name>A0ABR2ZB67_9AGAR</name>
<evidence type="ECO:0000313" key="13">
    <source>
        <dbReference type="Proteomes" id="UP001437256"/>
    </source>
</evidence>
<keyword evidence="4" id="KW-0547">Nucleotide-binding</keyword>
<dbReference type="CDD" id="cd03250">
    <property type="entry name" value="ABCC_MRP_domain1"/>
    <property type="match status" value="1"/>
</dbReference>
<organism evidence="12 13">
    <name type="scientific">Marasmius tenuissimus</name>
    <dbReference type="NCBI Taxonomy" id="585030"/>
    <lineage>
        <taxon>Eukaryota</taxon>
        <taxon>Fungi</taxon>
        <taxon>Dikarya</taxon>
        <taxon>Basidiomycota</taxon>
        <taxon>Agaricomycotina</taxon>
        <taxon>Agaricomycetes</taxon>
        <taxon>Agaricomycetidae</taxon>
        <taxon>Agaricales</taxon>
        <taxon>Marasmiineae</taxon>
        <taxon>Marasmiaceae</taxon>
        <taxon>Marasmius</taxon>
    </lineage>
</organism>
<evidence type="ECO:0000256" key="8">
    <source>
        <dbReference type="SAM" id="MobiDB-lite"/>
    </source>
</evidence>
<sequence length="977" mass="107361">MKEDLRPSIVFSSITVFDNLRIQCSYIVRIMSRLVVAKVSLDRINDFLVDTELLDSFDPTPNPYTPQATLRAVPAHSREHSHDETVIGIHEALFTWSSEVNKIHSASSERRFVLAVDQETLTFKKGGFNLIVGPTGSGKTSLLMALLGEMHCVPVAKDSYVNLPRDGGVAYAAQESWVQNETIRQNIIFTTPFDPVRYKKVLYQCALERDLSLFETGDQTEVGEKGITLSGGQKARITLARAVYSNAEIVLLDDVLAALDVHTSKWIVDKCFKGDLLRGRTVLLVTHNIPLVAPLADLVVSVKDGKIMSQGTLDAALSKVESLAEEVQEQIEELKEDDRKDGDEDEESLEAEVDPTAQAQEGKLILEEEVQIGRVGTSAAKLYASAFGGSHPVVAFGTYIVGLLVMGALNVVQTWYLGYWAKQYEVMPVKDVPVFWHLGVYGLLLLAAVIVTALTYAFFAVFSVRASKAIHKQLIQSILTTTLRWLDTTPVSRIIARCTGDINNVDTRIPDSLEGLVVRGLQMFTQMVALVIFTPVFILPAIVLTVLGKLCGDLFTRAVLCVRRELSNAKAPVLAQFEGAVSGIVSIRAYAVQDTMERELRRRVDENVRITRTFANIGRWMPTRVEFLGALFSSCLAGYLVYFSGVDAATAGFSLNMAVTFTGGILFFIFLLNDLEIEANSLERIDGYLNIEKEPGASVTGLPPAYWPASGDLRVENLSARYSPGGPKVLHDISFHVKSGERIGVVGRTGSGKSSLTLSLLRCIYTEGDIYYDGLNTGTLSLDALRSKMTIIPQVPELLSGTLRQNLNPFGQHDDATLNDVLRASGLLDLQTRHRHADSGETEENAQLTLDSGISSGGTNLSVGQRQILALARAILRKSKLLILDEATSAIDYETDSIIQRSLRNELGLDTTVITIAHRLQTIMDSDRIMVLDAGRIVEFDTPKELLVREGGFLKGLVEESADKDVLVGMTEKERDE</sequence>
<keyword evidence="6 9" id="KW-1133">Transmembrane helix</keyword>
<feature type="transmembrane region" description="Helical" evidence="9">
    <location>
        <begin position="651"/>
        <end position="672"/>
    </location>
</feature>
<keyword evidence="13" id="KW-1185">Reference proteome</keyword>
<dbReference type="CDD" id="cd18604">
    <property type="entry name" value="ABC_6TM_VMR1_D2_like"/>
    <property type="match status" value="1"/>
</dbReference>
<evidence type="ECO:0000259" key="10">
    <source>
        <dbReference type="PROSITE" id="PS50893"/>
    </source>
</evidence>
<dbReference type="SUPFAM" id="SSF52540">
    <property type="entry name" value="P-loop containing nucleoside triphosphate hydrolases"/>
    <property type="match status" value="2"/>
</dbReference>
<dbReference type="InterPro" id="IPR003593">
    <property type="entry name" value="AAA+_ATPase"/>
</dbReference>
<accession>A0ABR2ZB67</accession>
<dbReference type="Pfam" id="PF00005">
    <property type="entry name" value="ABC_tran"/>
    <property type="match status" value="2"/>
</dbReference>
<dbReference type="InterPro" id="IPR017871">
    <property type="entry name" value="ABC_transporter-like_CS"/>
</dbReference>
<keyword evidence="5" id="KW-0067">ATP-binding</keyword>
<keyword evidence="7 9" id="KW-0472">Membrane</keyword>
<keyword evidence="3 9" id="KW-0812">Transmembrane</keyword>
<reference evidence="12 13" key="1">
    <citation type="submission" date="2024-05" db="EMBL/GenBank/DDBJ databases">
        <title>A draft genome resource for the thread blight pathogen Marasmius tenuissimus strain MS-2.</title>
        <authorList>
            <person name="Yulfo-Soto G.E."/>
            <person name="Baruah I.K."/>
            <person name="Amoako-Attah I."/>
            <person name="Bukari Y."/>
            <person name="Meinhardt L.W."/>
            <person name="Bailey B.A."/>
            <person name="Cohen S.P."/>
        </authorList>
    </citation>
    <scope>NUCLEOTIDE SEQUENCE [LARGE SCALE GENOMIC DNA]</scope>
    <source>
        <strain evidence="12 13">MS-2</strain>
    </source>
</reference>
<dbReference type="CDD" id="cd03244">
    <property type="entry name" value="ABCC_MRP_domain2"/>
    <property type="match status" value="1"/>
</dbReference>
<feature type="transmembrane region" description="Helical" evidence="9">
    <location>
        <begin position="438"/>
        <end position="462"/>
    </location>
</feature>
<dbReference type="SMART" id="SM00382">
    <property type="entry name" value="AAA"/>
    <property type="match status" value="2"/>
</dbReference>
<evidence type="ECO:0000256" key="5">
    <source>
        <dbReference type="ARBA" id="ARBA00022840"/>
    </source>
</evidence>
<comment type="subcellular location">
    <subcellularLocation>
        <location evidence="1">Membrane</location>
    </subcellularLocation>
</comment>
<protein>
    <recommendedName>
        <fullName evidence="14">P-loop containing nucleoside triphosphate hydrolase protein</fullName>
    </recommendedName>
</protein>
<dbReference type="InterPro" id="IPR027417">
    <property type="entry name" value="P-loop_NTPase"/>
</dbReference>
<feature type="region of interest" description="Disordered" evidence="8">
    <location>
        <begin position="331"/>
        <end position="353"/>
    </location>
</feature>
<evidence type="ECO:0000256" key="9">
    <source>
        <dbReference type="SAM" id="Phobius"/>
    </source>
</evidence>
<dbReference type="PANTHER" id="PTHR24223">
    <property type="entry name" value="ATP-BINDING CASSETTE SUB-FAMILY C"/>
    <property type="match status" value="1"/>
</dbReference>
<feature type="domain" description="ABC transporter" evidence="10">
    <location>
        <begin position="98"/>
        <end position="329"/>
    </location>
</feature>